<comment type="caution">
    <text evidence="2">The sequence shown here is derived from an EMBL/GenBank/DDBJ whole genome shotgun (WGS) entry which is preliminary data.</text>
</comment>
<dbReference type="Gene3D" id="3.10.450.50">
    <property type="match status" value="2"/>
</dbReference>
<dbReference type="InterPro" id="IPR009959">
    <property type="entry name" value="Cyclase_SnoaL-like"/>
</dbReference>
<name>A0ABW0IB97_9BACT</name>
<dbReference type="PANTHER" id="PTHR38436">
    <property type="entry name" value="POLYKETIDE CYCLASE SNOAL-LIKE DOMAIN"/>
    <property type="match status" value="1"/>
</dbReference>
<feature type="domain" description="SnoaL-like" evidence="1">
    <location>
        <begin position="148"/>
        <end position="237"/>
    </location>
</feature>
<evidence type="ECO:0000313" key="2">
    <source>
        <dbReference type="EMBL" id="MFC5410541.1"/>
    </source>
</evidence>
<dbReference type="Proteomes" id="UP001596106">
    <property type="component" value="Unassembled WGS sequence"/>
</dbReference>
<dbReference type="InterPro" id="IPR037401">
    <property type="entry name" value="SnoaL-like"/>
</dbReference>
<dbReference type="Pfam" id="PF12680">
    <property type="entry name" value="SnoaL_2"/>
    <property type="match status" value="2"/>
</dbReference>
<dbReference type="InterPro" id="IPR032710">
    <property type="entry name" value="NTF2-like_dom_sf"/>
</dbReference>
<proteinExistence type="predicted"/>
<dbReference type="EMBL" id="JBHSMA010000004">
    <property type="protein sequence ID" value="MFC5410541.1"/>
    <property type="molecule type" value="Genomic_DNA"/>
</dbReference>
<dbReference type="PANTHER" id="PTHR38436:SF1">
    <property type="entry name" value="ESTER CYCLASE"/>
    <property type="match status" value="1"/>
</dbReference>
<organism evidence="2 3">
    <name type="scientific">Larkinella bovis</name>
    <dbReference type="NCBI Taxonomy" id="683041"/>
    <lineage>
        <taxon>Bacteria</taxon>
        <taxon>Pseudomonadati</taxon>
        <taxon>Bacteroidota</taxon>
        <taxon>Cytophagia</taxon>
        <taxon>Cytophagales</taxon>
        <taxon>Spirosomataceae</taxon>
        <taxon>Larkinella</taxon>
    </lineage>
</organism>
<sequence>MPSIEHNKALIRDFYRRCVANGDLEFAHQLIADDYIQHSPLVKPGKTGLLEALAYMKQLPKPASSTQPFMRLIAEGDFVVTHMAFSLGGQSKVVVDLFRLHNGQIAEHWDAMEDQPETSRNGHSMLDGPGETEDFSLTDSNKKMVGDFFQRVLLPQAWDLLPDYVAPNLIQHNPAIADGLDGLTESVRATTGGFAARKIHRMIGEGNFVVVQSEGPFREKPATFYDVFRLKAGLIVEQWQVKQIVP</sequence>
<keyword evidence="3" id="KW-1185">Reference proteome</keyword>
<accession>A0ABW0IB97</accession>
<reference evidence="3" key="1">
    <citation type="journal article" date="2019" name="Int. J. Syst. Evol. Microbiol.">
        <title>The Global Catalogue of Microorganisms (GCM) 10K type strain sequencing project: providing services to taxonomists for standard genome sequencing and annotation.</title>
        <authorList>
            <consortium name="The Broad Institute Genomics Platform"/>
            <consortium name="The Broad Institute Genome Sequencing Center for Infectious Disease"/>
            <person name="Wu L."/>
            <person name="Ma J."/>
        </authorList>
    </citation>
    <scope>NUCLEOTIDE SEQUENCE [LARGE SCALE GENOMIC DNA]</scope>
    <source>
        <strain evidence="3">CCUG 55250</strain>
    </source>
</reference>
<gene>
    <name evidence="2" type="ORF">ACFPMF_14535</name>
</gene>
<dbReference type="SUPFAM" id="SSF54427">
    <property type="entry name" value="NTF2-like"/>
    <property type="match status" value="2"/>
</dbReference>
<evidence type="ECO:0000259" key="1">
    <source>
        <dbReference type="Pfam" id="PF12680"/>
    </source>
</evidence>
<protein>
    <submittedName>
        <fullName evidence="2">Nuclear transport factor 2 family protein</fullName>
    </submittedName>
</protein>
<evidence type="ECO:0000313" key="3">
    <source>
        <dbReference type="Proteomes" id="UP001596106"/>
    </source>
</evidence>
<feature type="domain" description="SnoaL-like" evidence="1">
    <location>
        <begin position="11"/>
        <end position="108"/>
    </location>
</feature>
<dbReference type="RefSeq" id="WP_379846230.1">
    <property type="nucleotide sequence ID" value="NZ_JBHSMA010000004.1"/>
</dbReference>